<dbReference type="AlphaFoldDB" id="A0A150H253"/>
<proteinExistence type="inferred from homology"/>
<gene>
    <name evidence="4" type="ORF">GPECTOR_1g114</name>
</gene>
<dbReference type="InterPro" id="IPR019398">
    <property type="entry name" value="Pre-rRNA_process_TSR2"/>
</dbReference>
<keyword evidence="5" id="KW-1185">Reference proteome</keyword>
<evidence type="ECO:0000313" key="5">
    <source>
        <dbReference type="Proteomes" id="UP000075714"/>
    </source>
</evidence>
<accession>A0A150H253</accession>
<organism evidence="4 5">
    <name type="scientific">Gonium pectorale</name>
    <name type="common">Green alga</name>
    <dbReference type="NCBI Taxonomy" id="33097"/>
    <lineage>
        <taxon>Eukaryota</taxon>
        <taxon>Viridiplantae</taxon>
        <taxon>Chlorophyta</taxon>
        <taxon>core chlorophytes</taxon>
        <taxon>Chlorophyceae</taxon>
        <taxon>CS clade</taxon>
        <taxon>Chlamydomonadales</taxon>
        <taxon>Volvocaceae</taxon>
        <taxon>Gonium</taxon>
    </lineage>
</organism>
<evidence type="ECO:0008006" key="6">
    <source>
        <dbReference type="Google" id="ProtNLM"/>
    </source>
</evidence>
<dbReference type="EMBL" id="LSYV01000002">
    <property type="protein sequence ID" value="KXZ56135.1"/>
    <property type="molecule type" value="Genomic_DNA"/>
</dbReference>
<sequence length="209" mass="22781">MQLRNGTVVGQNILPVQGRPLFEEGARLIFAKWTALALAVENQWGGSNSSEKANDLLLDSLDWFYRRKDHDIDDLEDMLNEGISEDFSVQAEDGSPRMVADAMLKLYRELVGGVTTYLEHLRSMAAGVQQSKRQVVDLDGTVVEEDAGMDTSSDEEDDDGDDDDEMDTEGAGGSRAPQAVPLEPPAPRIPIVDEDGFTMAQYGGGSVTL</sequence>
<comment type="similarity">
    <text evidence="1">Belongs to the TSR2 family.</text>
</comment>
<protein>
    <recommendedName>
        <fullName evidence="6">Pre-rRNA-processing protein TSR2</fullName>
    </recommendedName>
</protein>
<dbReference type="PANTHER" id="PTHR21250">
    <property type="entry name" value="PRE-RRNA-PROCESSING PROTEIN TSR2 HOMOLOG"/>
    <property type="match status" value="1"/>
</dbReference>
<dbReference type="STRING" id="33097.A0A150H253"/>
<evidence type="ECO:0000256" key="1">
    <source>
        <dbReference type="ARBA" id="ARBA00006524"/>
    </source>
</evidence>
<keyword evidence="2" id="KW-0698">rRNA processing</keyword>
<comment type="caution">
    <text evidence="4">The sequence shown here is derived from an EMBL/GenBank/DDBJ whole genome shotgun (WGS) entry which is preliminary data.</text>
</comment>
<dbReference type="Proteomes" id="UP000075714">
    <property type="component" value="Unassembled WGS sequence"/>
</dbReference>
<evidence type="ECO:0000256" key="2">
    <source>
        <dbReference type="ARBA" id="ARBA00022552"/>
    </source>
</evidence>
<evidence type="ECO:0000256" key="3">
    <source>
        <dbReference type="SAM" id="MobiDB-lite"/>
    </source>
</evidence>
<feature type="compositionally biased region" description="Acidic residues" evidence="3">
    <location>
        <begin position="142"/>
        <end position="168"/>
    </location>
</feature>
<dbReference type="OrthoDB" id="263560at2759"/>
<reference evidence="5" key="1">
    <citation type="journal article" date="2016" name="Nat. Commun.">
        <title>The Gonium pectorale genome demonstrates co-option of cell cycle regulation during the evolution of multicellularity.</title>
        <authorList>
            <person name="Hanschen E.R."/>
            <person name="Marriage T.N."/>
            <person name="Ferris P.J."/>
            <person name="Hamaji T."/>
            <person name="Toyoda A."/>
            <person name="Fujiyama A."/>
            <person name="Neme R."/>
            <person name="Noguchi H."/>
            <person name="Minakuchi Y."/>
            <person name="Suzuki M."/>
            <person name="Kawai-Toyooka H."/>
            <person name="Smith D.R."/>
            <person name="Sparks H."/>
            <person name="Anderson J."/>
            <person name="Bakaric R."/>
            <person name="Luria V."/>
            <person name="Karger A."/>
            <person name="Kirschner M.W."/>
            <person name="Durand P.M."/>
            <person name="Michod R.E."/>
            <person name="Nozaki H."/>
            <person name="Olson B.J."/>
        </authorList>
    </citation>
    <scope>NUCLEOTIDE SEQUENCE [LARGE SCALE GENOMIC DNA]</scope>
    <source>
        <strain evidence="5">NIES-2863</strain>
    </source>
</reference>
<name>A0A150H253_GONPE</name>
<evidence type="ECO:0000313" key="4">
    <source>
        <dbReference type="EMBL" id="KXZ56135.1"/>
    </source>
</evidence>
<dbReference type="GO" id="GO:0006364">
    <property type="term" value="P:rRNA processing"/>
    <property type="evidence" value="ECO:0007669"/>
    <property type="project" value="UniProtKB-KW"/>
</dbReference>
<dbReference type="Pfam" id="PF10273">
    <property type="entry name" value="WGG"/>
    <property type="match status" value="1"/>
</dbReference>
<feature type="region of interest" description="Disordered" evidence="3">
    <location>
        <begin position="142"/>
        <end position="197"/>
    </location>
</feature>